<keyword evidence="4" id="KW-1185">Reference proteome</keyword>
<evidence type="ECO:0000256" key="1">
    <source>
        <dbReference type="ARBA" id="ARBA00022737"/>
    </source>
</evidence>
<keyword evidence="1" id="KW-0677">Repeat</keyword>
<dbReference type="PANTHER" id="PTHR10039:SF5">
    <property type="entry name" value="NACHT DOMAIN-CONTAINING PROTEIN"/>
    <property type="match status" value="1"/>
</dbReference>
<dbReference type="PANTHER" id="PTHR10039">
    <property type="entry name" value="AMELOGENIN"/>
    <property type="match status" value="1"/>
</dbReference>
<dbReference type="Proteomes" id="UP001334248">
    <property type="component" value="Unassembled WGS sequence"/>
</dbReference>
<organism evidence="3 4">
    <name type="scientific">Knufia obscura</name>
    <dbReference type="NCBI Taxonomy" id="1635080"/>
    <lineage>
        <taxon>Eukaryota</taxon>
        <taxon>Fungi</taxon>
        <taxon>Dikarya</taxon>
        <taxon>Ascomycota</taxon>
        <taxon>Pezizomycotina</taxon>
        <taxon>Eurotiomycetes</taxon>
        <taxon>Chaetothyriomycetidae</taxon>
        <taxon>Chaetothyriales</taxon>
        <taxon>Trichomeriaceae</taxon>
        <taxon>Knufia</taxon>
    </lineage>
</organism>
<protein>
    <recommendedName>
        <fullName evidence="2">Nephrocystin 3-like N-terminal domain-containing protein</fullName>
    </recommendedName>
</protein>
<accession>A0ABR0RG53</accession>
<dbReference type="GeneID" id="90001425"/>
<dbReference type="Gene3D" id="3.40.50.300">
    <property type="entry name" value="P-loop containing nucleotide triphosphate hydrolases"/>
    <property type="match status" value="1"/>
</dbReference>
<reference evidence="3 4" key="1">
    <citation type="journal article" date="2023" name="Res Sq">
        <title>Genomic and morphological characterization of Knufia obscura isolated from the Mars 2020 spacecraft assembly facility.</title>
        <authorList>
            <person name="Chander A.M."/>
            <person name="Teixeira M.M."/>
            <person name="Singh N.K."/>
            <person name="Williams M.P."/>
            <person name="Parker C.W."/>
            <person name="Leo P."/>
            <person name="Stajich J.E."/>
            <person name="Torok T."/>
            <person name="Tighe S."/>
            <person name="Mason C.E."/>
            <person name="Venkateswaran K."/>
        </authorList>
    </citation>
    <scope>NUCLEOTIDE SEQUENCE [LARGE SCALE GENOMIC DNA]</scope>
    <source>
        <strain evidence="3 4">CCFEE 5817</strain>
    </source>
</reference>
<evidence type="ECO:0000259" key="2">
    <source>
        <dbReference type="Pfam" id="PF24883"/>
    </source>
</evidence>
<dbReference type="InterPro" id="IPR056884">
    <property type="entry name" value="NPHP3-like_N"/>
</dbReference>
<evidence type="ECO:0000313" key="3">
    <source>
        <dbReference type="EMBL" id="KAK5939597.1"/>
    </source>
</evidence>
<proteinExistence type="predicted"/>
<dbReference type="RefSeq" id="XP_064727687.1">
    <property type="nucleotide sequence ID" value="XM_064876380.1"/>
</dbReference>
<evidence type="ECO:0000313" key="4">
    <source>
        <dbReference type="Proteomes" id="UP001334248"/>
    </source>
</evidence>
<dbReference type="EMBL" id="JAVHJV010000010">
    <property type="protein sequence ID" value="KAK5939597.1"/>
    <property type="molecule type" value="Genomic_DNA"/>
</dbReference>
<dbReference type="SUPFAM" id="SSF52540">
    <property type="entry name" value="P-loop containing nucleoside triphosphate hydrolases"/>
    <property type="match status" value="1"/>
</dbReference>
<comment type="caution">
    <text evidence="3">The sequence shown here is derived from an EMBL/GenBank/DDBJ whole genome shotgun (WGS) entry which is preliminary data.</text>
</comment>
<feature type="domain" description="Nephrocystin 3-like N-terminal" evidence="2">
    <location>
        <begin position="133"/>
        <end position="299"/>
    </location>
</feature>
<name>A0ABR0RG53_9EURO</name>
<dbReference type="Pfam" id="PF24883">
    <property type="entry name" value="NPHP3_N"/>
    <property type="match status" value="1"/>
</dbReference>
<gene>
    <name evidence="3" type="ORF">PMZ80_007976</name>
</gene>
<sequence length="471" mass="53483">MDRPDSGPYPSMTGNTLGHDQEYTPQLIYEPLPPEWQAQAHGFGHVRNGWPPQMAFNAYGAVNMEGSSLHQGNNYFFGTPNQEHFNIQRLLDSLYYPEMHLRSYQTSLADSETFEWIYDESYADRYRYGHGTESDSFVDWLSGQGKLFWIAGKPGSGKSTLMKFLASHKQTAGLLKPQVESQEVVILRHSFWLHGTENQRNLKGFLATLIHQCLEGCGVLCQSLLEYNAAVCTKRMISDWSTLELKSTLLWLLEYQTGRTCVFIDALDEFDKSSVFSELWNIIKDLTSIQNIKICVSSRQENFLENKLAVLPKIRLQDLTYEDIGTMAETKLNLELQDVLGISRLDTSIVQGLAWSVVSRAEGVFLWAVLAIKSLTLGIHNLDDMPLLEGRLAALPQEMKHLFEQMWGRLQSENELYGESTSLYFAMSQALPCSLLTFTIAVDEDLYRRCLQSEGEVDDLLMATLVFSCKV</sequence>
<dbReference type="InterPro" id="IPR027417">
    <property type="entry name" value="P-loop_NTPase"/>
</dbReference>